<name>A0ABN3XRV5_9ACTN</name>
<keyword evidence="3" id="KW-1185">Reference proteome</keyword>
<gene>
    <name evidence="2" type="ORF">GCM10017559_09210</name>
</gene>
<evidence type="ECO:0000313" key="2">
    <source>
        <dbReference type="EMBL" id="GAA2991413.1"/>
    </source>
</evidence>
<evidence type="ECO:0000256" key="1">
    <source>
        <dbReference type="SAM" id="MobiDB-lite"/>
    </source>
</evidence>
<dbReference type="Proteomes" id="UP001499930">
    <property type="component" value="Unassembled WGS sequence"/>
</dbReference>
<reference evidence="3" key="1">
    <citation type="journal article" date="2019" name="Int. J. Syst. Evol. Microbiol.">
        <title>The Global Catalogue of Microorganisms (GCM) 10K type strain sequencing project: providing services to taxonomists for standard genome sequencing and annotation.</title>
        <authorList>
            <consortium name="The Broad Institute Genomics Platform"/>
            <consortium name="The Broad Institute Genome Sequencing Center for Infectious Disease"/>
            <person name="Wu L."/>
            <person name="Ma J."/>
        </authorList>
    </citation>
    <scope>NUCLEOTIDE SEQUENCE [LARGE SCALE GENOMIC DNA]</scope>
    <source>
        <strain evidence="3">JCM 3106</strain>
    </source>
</reference>
<evidence type="ECO:0000313" key="3">
    <source>
        <dbReference type="Proteomes" id="UP001499930"/>
    </source>
</evidence>
<proteinExistence type="predicted"/>
<sequence>MEIDPSIPGTAKGGPGPSRIGARAPGQGPARSRDRVAARPGTDPVARPYADGHLTGLVSEWFINGFLVENSLLMYFISRLVI</sequence>
<organism evidence="2 3">
    <name type="scientific">Streptosporangium longisporum</name>
    <dbReference type="NCBI Taxonomy" id="46187"/>
    <lineage>
        <taxon>Bacteria</taxon>
        <taxon>Bacillati</taxon>
        <taxon>Actinomycetota</taxon>
        <taxon>Actinomycetes</taxon>
        <taxon>Streptosporangiales</taxon>
        <taxon>Streptosporangiaceae</taxon>
        <taxon>Streptosporangium</taxon>
    </lineage>
</organism>
<comment type="caution">
    <text evidence="2">The sequence shown here is derived from an EMBL/GenBank/DDBJ whole genome shotgun (WGS) entry which is preliminary data.</text>
</comment>
<dbReference type="EMBL" id="BAAAWD010000006">
    <property type="protein sequence ID" value="GAA2991413.1"/>
    <property type="molecule type" value="Genomic_DNA"/>
</dbReference>
<feature type="region of interest" description="Disordered" evidence="1">
    <location>
        <begin position="1"/>
        <end position="45"/>
    </location>
</feature>
<protein>
    <submittedName>
        <fullName evidence="2">Uncharacterized protein</fullName>
    </submittedName>
</protein>
<accession>A0ABN3XRV5</accession>